<feature type="binding site" evidence="12 13">
    <location>
        <position position="57"/>
    </location>
    <ligand>
        <name>ATP</name>
        <dbReference type="ChEBI" id="CHEBI:30616"/>
    </ligand>
</feature>
<dbReference type="NCBIfam" id="NF001908">
    <property type="entry name" value="PRK00668.1"/>
    <property type="match status" value="1"/>
</dbReference>
<evidence type="ECO:0000256" key="6">
    <source>
        <dbReference type="ARBA" id="ARBA00022723"/>
    </source>
</evidence>
<dbReference type="Gene3D" id="3.30.70.141">
    <property type="entry name" value="Nucleoside diphosphate kinase-like domain"/>
    <property type="match status" value="1"/>
</dbReference>
<dbReference type="HAMAP" id="MF_00451">
    <property type="entry name" value="NDP_kinase"/>
    <property type="match status" value="1"/>
</dbReference>
<dbReference type="EC" id="2.7.4.6" evidence="3 12"/>
<dbReference type="RefSeq" id="WP_003107097.1">
    <property type="nucleotide sequence ID" value="NZ_BAWT01000009.1"/>
</dbReference>
<dbReference type="GO" id="GO:0005524">
    <property type="term" value="F:ATP binding"/>
    <property type="evidence" value="ECO:0007669"/>
    <property type="project" value="UniProtKB-UniRule"/>
</dbReference>
<evidence type="ECO:0000256" key="11">
    <source>
        <dbReference type="ARBA" id="ARBA00023080"/>
    </source>
</evidence>
<feature type="binding site" evidence="12 13">
    <location>
        <position position="117"/>
    </location>
    <ligand>
        <name>ATP</name>
        <dbReference type="ChEBI" id="CHEBI:30616"/>
    </ligand>
</feature>
<dbReference type="CDD" id="cd04413">
    <property type="entry name" value="NDPk_I"/>
    <property type="match status" value="1"/>
</dbReference>
<comment type="catalytic activity">
    <reaction evidence="12 15">
        <text>a 2'-deoxyribonucleoside 5'-diphosphate + ATP = a 2'-deoxyribonucleoside 5'-triphosphate + ADP</text>
        <dbReference type="Rhea" id="RHEA:44640"/>
        <dbReference type="ChEBI" id="CHEBI:30616"/>
        <dbReference type="ChEBI" id="CHEBI:61560"/>
        <dbReference type="ChEBI" id="CHEBI:73316"/>
        <dbReference type="ChEBI" id="CHEBI:456216"/>
        <dbReference type="EC" id="2.7.4.6"/>
    </reaction>
</comment>
<dbReference type="GO" id="GO:0006183">
    <property type="term" value="P:GTP biosynthetic process"/>
    <property type="evidence" value="ECO:0007669"/>
    <property type="project" value="UniProtKB-UniRule"/>
</dbReference>
<comment type="catalytic activity">
    <reaction evidence="12">
        <text>a ribonucleoside 5'-diphosphate + ATP = a ribonucleoside 5'-triphosphate + ADP</text>
        <dbReference type="Rhea" id="RHEA:18113"/>
        <dbReference type="ChEBI" id="CHEBI:30616"/>
        <dbReference type="ChEBI" id="CHEBI:57930"/>
        <dbReference type="ChEBI" id="CHEBI:61557"/>
        <dbReference type="ChEBI" id="CHEBI:456216"/>
        <dbReference type="EC" id="2.7.4.6"/>
    </reaction>
</comment>
<evidence type="ECO:0000256" key="15">
    <source>
        <dbReference type="RuleBase" id="RU004013"/>
    </source>
</evidence>
<name>A0A0E2UCB8_9STRE</name>
<dbReference type="OrthoDB" id="9801161at2"/>
<accession>A0A0E2UCB8</accession>
<feature type="binding site" evidence="12 13">
    <location>
        <position position="9"/>
    </location>
    <ligand>
        <name>ATP</name>
        <dbReference type="ChEBI" id="CHEBI:30616"/>
    </ligand>
</feature>
<keyword evidence="7 12" id="KW-0547">Nucleotide-binding</keyword>
<protein>
    <recommendedName>
        <fullName evidence="4 12">Nucleoside diphosphate kinase</fullName>
        <shortName evidence="12">NDK</shortName>
        <shortName evidence="12">NDP kinase</shortName>
        <ecNumber evidence="3 12">2.7.4.6</ecNumber>
    </recommendedName>
    <alternativeName>
        <fullName evidence="12">Nucleoside-2-P kinase</fullName>
    </alternativeName>
</protein>
<feature type="active site" description="Pros-phosphohistidine intermediate" evidence="12 13">
    <location>
        <position position="120"/>
    </location>
</feature>
<dbReference type="OMA" id="QHYGEHK"/>
<organism evidence="16 17">
    <name type="scientific">Streptococcus parauberis</name>
    <dbReference type="NCBI Taxonomy" id="1348"/>
    <lineage>
        <taxon>Bacteria</taxon>
        <taxon>Bacillati</taxon>
        <taxon>Bacillota</taxon>
        <taxon>Bacilli</taxon>
        <taxon>Lactobacillales</taxon>
        <taxon>Streptococcaceae</taxon>
        <taxon>Streptococcus</taxon>
    </lineage>
</organism>
<gene>
    <name evidence="12 16" type="primary">ndk</name>
    <name evidence="16" type="ORF">P7G31_07060</name>
</gene>
<keyword evidence="11 12" id="KW-0546">Nucleotide metabolism</keyword>
<dbReference type="GO" id="GO:0046872">
    <property type="term" value="F:metal ion binding"/>
    <property type="evidence" value="ECO:0007669"/>
    <property type="project" value="UniProtKB-KW"/>
</dbReference>
<sequence>MEKTFFMIKPDGIERGLIGQVLYRIERRGFNLEKLELCQASPELLKQHYSALVEKPFYPELEAYMTKGPILIGIISGNRVVSSWRTMMGVTNPKDALPGTIRGDFAQAPGDTGGMENVVHGSDSPEAALREIDLWFGNHELDQK</sequence>
<evidence type="ECO:0000256" key="5">
    <source>
        <dbReference type="ARBA" id="ARBA00022679"/>
    </source>
</evidence>
<dbReference type="GO" id="GO:0004550">
    <property type="term" value="F:nucleoside diphosphate kinase activity"/>
    <property type="evidence" value="ECO:0007669"/>
    <property type="project" value="UniProtKB-UniRule"/>
</dbReference>
<comment type="cofactor">
    <cofactor evidence="1 12">
        <name>Mg(2+)</name>
        <dbReference type="ChEBI" id="CHEBI:18420"/>
    </cofactor>
</comment>
<evidence type="ECO:0000256" key="9">
    <source>
        <dbReference type="ARBA" id="ARBA00022840"/>
    </source>
</evidence>
<evidence type="ECO:0000256" key="10">
    <source>
        <dbReference type="ARBA" id="ARBA00022842"/>
    </source>
</evidence>
<comment type="similarity">
    <text evidence="2 12 13 14">Belongs to the NDK family.</text>
</comment>
<comment type="subunit">
    <text evidence="12">Homotetramer.</text>
</comment>
<evidence type="ECO:0000256" key="4">
    <source>
        <dbReference type="ARBA" id="ARBA00017632"/>
    </source>
</evidence>
<proteinExistence type="inferred from homology"/>
<evidence type="ECO:0000256" key="3">
    <source>
        <dbReference type="ARBA" id="ARBA00012966"/>
    </source>
</evidence>
<keyword evidence="9 12" id="KW-0067">ATP-binding</keyword>
<comment type="caution">
    <text evidence="16">The sequence shown here is derived from an EMBL/GenBank/DDBJ whole genome shotgun (WGS) entry which is preliminary data.</text>
</comment>
<feature type="binding site" evidence="12 13">
    <location>
        <position position="85"/>
    </location>
    <ligand>
        <name>ATP</name>
        <dbReference type="ChEBI" id="CHEBI:30616"/>
    </ligand>
</feature>
<dbReference type="Pfam" id="PF00334">
    <property type="entry name" value="NDK"/>
    <property type="match status" value="1"/>
</dbReference>
<keyword evidence="5 12" id="KW-0808">Transferase</keyword>
<dbReference type="eggNOG" id="COG0105">
    <property type="taxonomic scope" value="Bacteria"/>
</dbReference>
<evidence type="ECO:0000313" key="17">
    <source>
        <dbReference type="Proteomes" id="UP001180515"/>
    </source>
</evidence>
<dbReference type="InterPro" id="IPR036850">
    <property type="entry name" value="NDK-like_dom_sf"/>
</dbReference>
<dbReference type="AlphaFoldDB" id="A0A0E2UCB8"/>
<dbReference type="PRINTS" id="PR01243">
    <property type="entry name" value="NUCDPKINASE"/>
</dbReference>
<evidence type="ECO:0000256" key="12">
    <source>
        <dbReference type="HAMAP-Rule" id="MF_00451"/>
    </source>
</evidence>
<evidence type="ECO:0000313" key="16">
    <source>
        <dbReference type="EMBL" id="MDT2732004.1"/>
    </source>
</evidence>
<dbReference type="FunFam" id="3.30.70.141:FF:000003">
    <property type="entry name" value="Nucleoside diphosphate kinase"/>
    <property type="match status" value="1"/>
</dbReference>
<keyword evidence="8 12" id="KW-0418">Kinase</keyword>
<evidence type="ECO:0000256" key="8">
    <source>
        <dbReference type="ARBA" id="ARBA00022777"/>
    </source>
</evidence>
<dbReference type="GO" id="GO:0005737">
    <property type="term" value="C:cytoplasm"/>
    <property type="evidence" value="ECO:0007669"/>
    <property type="project" value="UniProtKB-SubCell"/>
</dbReference>
<dbReference type="SMART" id="SM00562">
    <property type="entry name" value="NDK"/>
    <property type="match status" value="1"/>
</dbReference>
<evidence type="ECO:0000256" key="2">
    <source>
        <dbReference type="ARBA" id="ARBA00008142"/>
    </source>
</evidence>
<dbReference type="GO" id="GO:0006241">
    <property type="term" value="P:CTP biosynthetic process"/>
    <property type="evidence" value="ECO:0007669"/>
    <property type="project" value="UniProtKB-UniRule"/>
</dbReference>
<keyword evidence="10 12" id="KW-0460">Magnesium</keyword>
<dbReference type="Proteomes" id="UP001180515">
    <property type="component" value="Unassembled WGS sequence"/>
</dbReference>
<dbReference type="InterPro" id="IPR023005">
    <property type="entry name" value="Nucleoside_diP_kinase_AS"/>
</dbReference>
<evidence type="ECO:0000256" key="14">
    <source>
        <dbReference type="RuleBase" id="RU004011"/>
    </source>
</evidence>
<reference evidence="16" key="1">
    <citation type="submission" date="2023-03" db="EMBL/GenBank/DDBJ databases">
        <authorList>
            <person name="Shen W."/>
            <person name="Cai J."/>
        </authorList>
    </citation>
    <scope>NUCLEOTIDE SEQUENCE</scope>
    <source>
        <strain evidence="16">P82-2</strain>
    </source>
</reference>
<keyword evidence="12" id="KW-0597">Phosphoprotein</keyword>
<feature type="binding site" evidence="12 13">
    <location>
        <position position="102"/>
    </location>
    <ligand>
        <name>ATP</name>
        <dbReference type="ChEBI" id="CHEBI:30616"/>
    </ligand>
</feature>
<evidence type="ECO:0000256" key="7">
    <source>
        <dbReference type="ARBA" id="ARBA00022741"/>
    </source>
</evidence>
<feature type="binding site" evidence="12 13">
    <location>
        <position position="91"/>
    </location>
    <ligand>
        <name>ATP</name>
        <dbReference type="ChEBI" id="CHEBI:30616"/>
    </ligand>
</feature>
<dbReference type="PROSITE" id="PS51374">
    <property type="entry name" value="NDPK_LIKE"/>
    <property type="match status" value="1"/>
</dbReference>
<dbReference type="GO" id="GO:0006228">
    <property type="term" value="P:UTP biosynthetic process"/>
    <property type="evidence" value="ECO:0007669"/>
    <property type="project" value="UniProtKB-UniRule"/>
</dbReference>
<dbReference type="InterPro" id="IPR034907">
    <property type="entry name" value="NDK-like_dom"/>
</dbReference>
<evidence type="ECO:0000256" key="13">
    <source>
        <dbReference type="PROSITE-ProRule" id="PRU00706"/>
    </source>
</evidence>
<dbReference type="SUPFAM" id="SSF54919">
    <property type="entry name" value="Nucleoside diphosphate kinase, NDK"/>
    <property type="match status" value="1"/>
</dbReference>
<dbReference type="PANTHER" id="PTHR11349">
    <property type="entry name" value="NUCLEOSIDE DIPHOSPHATE KINASE"/>
    <property type="match status" value="1"/>
</dbReference>
<keyword evidence="12" id="KW-0963">Cytoplasm</keyword>
<comment type="subcellular location">
    <subcellularLocation>
        <location evidence="12">Cytoplasm</location>
    </subcellularLocation>
</comment>
<evidence type="ECO:0000256" key="1">
    <source>
        <dbReference type="ARBA" id="ARBA00001946"/>
    </source>
</evidence>
<dbReference type="InterPro" id="IPR001564">
    <property type="entry name" value="Nucleoside_diP_kinase"/>
</dbReference>
<dbReference type="PROSITE" id="PS00469">
    <property type="entry name" value="NDPK"/>
    <property type="match status" value="1"/>
</dbReference>
<dbReference type="EMBL" id="JARQAG010000009">
    <property type="protein sequence ID" value="MDT2732004.1"/>
    <property type="molecule type" value="Genomic_DNA"/>
</dbReference>
<keyword evidence="6 12" id="KW-0479">Metal-binding</keyword>
<comment type="function">
    <text evidence="12">Major role in the synthesis of nucleoside triphosphates other than ATP. The ATP gamma phosphate is transferred to the NDP beta phosphate via a ping-pong mechanism, using a phosphorylated active-site intermediate.</text>
</comment>